<evidence type="ECO:0000313" key="3">
    <source>
        <dbReference type="Proteomes" id="UP000184480"/>
    </source>
</evidence>
<dbReference type="AlphaFoldDB" id="A0A1M5BSN8"/>
<gene>
    <name evidence="2" type="ORF">SAMN05444362_106172</name>
</gene>
<dbReference type="STRING" id="1346286.SAMN05444362_106172"/>
<feature type="chain" id="PRO_5009909133" evidence="1">
    <location>
        <begin position="19"/>
        <end position="160"/>
    </location>
</feature>
<evidence type="ECO:0000313" key="2">
    <source>
        <dbReference type="EMBL" id="SHF45262.1"/>
    </source>
</evidence>
<sequence>MKLFYTLILCLCAGFVYSQTEQQTTVADGDYIFKKATFTVLNYDGQSIVDTHDIDDPKMLDKTEIFYYNVFLEATIYNGFLQSCVLPDQQPYSVKDGGGGLIPAKEYEKDEKAGDIELQLAPYSFSAKGNELTFIVCYLYGDSRYSFPLEGKLTLVLTKQ</sequence>
<dbReference type="RefSeq" id="WP_062180069.1">
    <property type="nucleotide sequence ID" value="NZ_BBXL01000009.1"/>
</dbReference>
<accession>A0A1M5BSN8</accession>
<name>A0A1M5BSN8_9BACT</name>
<dbReference type="Proteomes" id="UP000184480">
    <property type="component" value="Unassembled WGS sequence"/>
</dbReference>
<reference evidence="3" key="1">
    <citation type="submission" date="2016-11" db="EMBL/GenBank/DDBJ databases">
        <authorList>
            <person name="Varghese N."/>
            <person name="Submissions S."/>
        </authorList>
    </citation>
    <scope>NUCLEOTIDE SEQUENCE [LARGE SCALE GENOMIC DNA]</scope>
    <source>
        <strain evidence="3">DSM 27370</strain>
    </source>
</reference>
<feature type="signal peptide" evidence="1">
    <location>
        <begin position="1"/>
        <end position="18"/>
    </location>
</feature>
<keyword evidence="1" id="KW-0732">Signal</keyword>
<dbReference type="OrthoDB" id="997434at2"/>
<organism evidence="2 3">
    <name type="scientific">Dysgonomonas macrotermitis</name>
    <dbReference type="NCBI Taxonomy" id="1346286"/>
    <lineage>
        <taxon>Bacteria</taxon>
        <taxon>Pseudomonadati</taxon>
        <taxon>Bacteroidota</taxon>
        <taxon>Bacteroidia</taxon>
        <taxon>Bacteroidales</taxon>
        <taxon>Dysgonomonadaceae</taxon>
        <taxon>Dysgonomonas</taxon>
    </lineage>
</organism>
<keyword evidence="3" id="KW-1185">Reference proteome</keyword>
<proteinExistence type="predicted"/>
<dbReference type="EMBL" id="FQUC01000006">
    <property type="protein sequence ID" value="SHF45262.1"/>
    <property type="molecule type" value="Genomic_DNA"/>
</dbReference>
<protein>
    <submittedName>
        <fullName evidence="2">Uncharacterized protein</fullName>
    </submittedName>
</protein>
<evidence type="ECO:0000256" key="1">
    <source>
        <dbReference type="SAM" id="SignalP"/>
    </source>
</evidence>